<sequence>MPAISQSDQANRSDRPNRSDAGRRRRRTYRLVAAAAGLATVGALAAALPAGAHDNRHGKPLPSRYQDVQLLSFNDLHGNLEPPSGSSGRVTELQADGTTKTIDAGGVEYLATHLREARKGNPYSVTAAGGDMVGASPLISGLFHDEPTIEALNKLDLDVTSVGNHEFDEGAKELARLQNGGCHPTAGCYTDKKFEGADFPYLAANVLDEKTGRPILKPYWVWKKKDVKVGFIGVTLEDTPGVVSAEGVKGLKFKDEVETINKYAKVLQKQGVKSIVALIHEGGQPASGSYNYNCDSPGAGDGISGPIVDIAKNISPSVDALVTGHTHAAYVCTIPDPSGKPRMVTSAASFGRLYTDTTLTYDRFTGDIARTAVKSANHVVTRTVAKAPDMTQLIGKWNTLAAPIGNRAVGYISADIPSTGTESPMGDLIADAQLAYGKELDPETDLALMNPGGVRAGLTYAAKGTEGDGVVTYAEGFTVQPFSNTVNLQDFTGAQLLKVLQEQVSGSNAASPKILLPSADLTYTLDLTKTGADRIVLGSVKLNGTAVDPAATYRVATNSFLAGGGDGFTTLGQGTNDLVGGDDLAALVEYLTANSSAGSPIAPPAANRITVVQ</sequence>
<keyword evidence="1" id="KW-0732">Signal</keyword>
<dbReference type="GO" id="GO:0030288">
    <property type="term" value="C:outer membrane-bounded periplasmic space"/>
    <property type="evidence" value="ECO:0007669"/>
    <property type="project" value="TreeGrafter"/>
</dbReference>
<gene>
    <name evidence="6" type="ORF">AQI94_41175</name>
</gene>
<dbReference type="GO" id="GO:0008768">
    <property type="term" value="F:UDP-sugar diphosphatase activity"/>
    <property type="evidence" value="ECO:0007669"/>
    <property type="project" value="TreeGrafter"/>
</dbReference>
<dbReference type="PANTHER" id="PTHR11575">
    <property type="entry name" value="5'-NUCLEOTIDASE-RELATED"/>
    <property type="match status" value="1"/>
</dbReference>
<dbReference type="RefSeq" id="WP_031047063.1">
    <property type="nucleotide sequence ID" value="NZ_JBIBHV010000015.1"/>
</dbReference>
<keyword evidence="2" id="KW-0547">Nucleotide-binding</keyword>
<dbReference type="Pfam" id="PF00149">
    <property type="entry name" value="Metallophos"/>
    <property type="match status" value="1"/>
</dbReference>
<feature type="region of interest" description="Disordered" evidence="3">
    <location>
        <begin position="1"/>
        <end position="26"/>
    </location>
</feature>
<dbReference type="InterPro" id="IPR008334">
    <property type="entry name" value="5'-Nucleotdase_C"/>
</dbReference>
<dbReference type="OrthoDB" id="1016457at2"/>
<dbReference type="CDD" id="cd07412">
    <property type="entry name" value="MPP_YhcR_N"/>
    <property type="match status" value="1"/>
</dbReference>
<dbReference type="Pfam" id="PF02872">
    <property type="entry name" value="5_nucleotid_C"/>
    <property type="match status" value="1"/>
</dbReference>
<evidence type="ECO:0000256" key="3">
    <source>
        <dbReference type="SAM" id="MobiDB-lite"/>
    </source>
</evidence>
<dbReference type="InterPro" id="IPR041831">
    <property type="entry name" value="YhcR_MPP"/>
</dbReference>
<dbReference type="GO" id="GO:0000166">
    <property type="term" value="F:nucleotide binding"/>
    <property type="evidence" value="ECO:0007669"/>
    <property type="project" value="UniProtKB-KW"/>
</dbReference>
<dbReference type="SUPFAM" id="SSF56300">
    <property type="entry name" value="Metallo-dependent phosphatases"/>
    <property type="match status" value="1"/>
</dbReference>
<feature type="compositionally biased region" description="Basic and acidic residues" evidence="3">
    <location>
        <begin position="11"/>
        <end position="22"/>
    </location>
</feature>
<dbReference type="SUPFAM" id="SSF55816">
    <property type="entry name" value="5'-nucleotidase (syn. UDP-sugar hydrolase), C-terminal domain"/>
    <property type="match status" value="1"/>
</dbReference>
<dbReference type="InterPro" id="IPR029052">
    <property type="entry name" value="Metallo-depent_PP-like"/>
</dbReference>
<feature type="domain" description="Calcineurin-like phosphoesterase" evidence="4">
    <location>
        <begin position="73"/>
        <end position="328"/>
    </location>
</feature>
<reference evidence="6 7" key="1">
    <citation type="submission" date="2015-10" db="EMBL/GenBank/DDBJ databases">
        <title>Draft genome sequence of Streptomyces pseudovenezuelae DSM 40212, type strain for the species Streptomyces pseudovenezuelae.</title>
        <authorList>
            <person name="Ruckert C."/>
            <person name="Winkler A."/>
            <person name="Kalinowski J."/>
            <person name="Kampfer P."/>
            <person name="Glaeser S."/>
        </authorList>
    </citation>
    <scope>NUCLEOTIDE SEQUENCE [LARGE SCALE GENOMIC DNA]</scope>
    <source>
        <strain evidence="6 7">DSM 40212</strain>
    </source>
</reference>
<dbReference type="Gene3D" id="3.60.21.10">
    <property type="match status" value="1"/>
</dbReference>
<feature type="domain" description="5'-Nucleotidase C-terminal" evidence="5">
    <location>
        <begin position="418"/>
        <end position="572"/>
    </location>
</feature>
<name>A0A117PMZ7_9ACTN</name>
<dbReference type="PANTHER" id="PTHR11575:SF24">
    <property type="entry name" value="5'-NUCLEOTIDASE"/>
    <property type="match status" value="1"/>
</dbReference>
<dbReference type="EMBL" id="LMWM01000051">
    <property type="protein sequence ID" value="KUM82662.1"/>
    <property type="molecule type" value="Genomic_DNA"/>
</dbReference>
<evidence type="ECO:0000259" key="4">
    <source>
        <dbReference type="Pfam" id="PF00149"/>
    </source>
</evidence>
<accession>A0A117PMZ7</accession>
<dbReference type="Proteomes" id="UP000053039">
    <property type="component" value="Unassembled WGS sequence"/>
</dbReference>
<dbReference type="AlphaFoldDB" id="A0A117PMZ7"/>
<evidence type="ECO:0000313" key="7">
    <source>
        <dbReference type="Proteomes" id="UP000053039"/>
    </source>
</evidence>
<dbReference type="Gene3D" id="3.90.780.10">
    <property type="entry name" value="5'-Nucleotidase, C-terminal domain"/>
    <property type="match status" value="1"/>
</dbReference>
<comment type="similarity">
    <text evidence="2">Belongs to the 5'-nucleotidase family.</text>
</comment>
<protein>
    <submittedName>
        <fullName evidence="6">Bifunctional metallophosphatase/5'-nucleotidase</fullName>
    </submittedName>
</protein>
<dbReference type="GO" id="GO:0009166">
    <property type="term" value="P:nucleotide catabolic process"/>
    <property type="evidence" value="ECO:0007669"/>
    <property type="project" value="InterPro"/>
</dbReference>
<dbReference type="FunFam" id="3.60.21.10:FF:000070">
    <property type="entry name" value="5`-nucleotidase family protein"/>
    <property type="match status" value="1"/>
</dbReference>
<dbReference type="InterPro" id="IPR004843">
    <property type="entry name" value="Calcineurin-like_PHP"/>
</dbReference>
<evidence type="ECO:0000256" key="1">
    <source>
        <dbReference type="ARBA" id="ARBA00022729"/>
    </source>
</evidence>
<comment type="caution">
    <text evidence="6">The sequence shown here is derived from an EMBL/GenBank/DDBJ whole genome shotgun (WGS) entry which is preliminary data.</text>
</comment>
<dbReference type="PRINTS" id="PR01607">
    <property type="entry name" value="APYRASEFAMLY"/>
</dbReference>
<dbReference type="InterPro" id="IPR006179">
    <property type="entry name" value="5_nucleotidase/apyrase"/>
</dbReference>
<evidence type="ECO:0000313" key="6">
    <source>
        <dbReference type="EMBL" id="KUM82662.1"/>
    </source>
</evidence>
<feature type="compositionally biased region" description="Polar residues" evidence="3">
    <location>
        <begin position="1"/>
        <end position="10"/>
    </location>
</feature>
<keyword evidence="2" id="KW-0378">Hydrolase</keyword>
<evidence type="ECO:0000259" key="5">
    <source>
        <dbReference type="Pfam" id="PF02872"/>
    </source>
</evidence>
<dbReference type="InterPro" id="IPR036907">
    <property type="entry name" value="5'-Nucleotdase_C_sf"/>
</dbReference>
<proteinExistence type="inferred from homology"/>
<evidence type="ECO:0000256" key="2">
    <source>
        <dbReference type="RuleBase" id="RU362119"/>
    </source>
</evidence>
<dbReference type="GO" id="GO:0008253">
    <property type="term" value="F:5'-nucleotidase activity"/>
    <property type="evidence" value="ECO:0007669"/>
    <property type="project" value="TreeGrafter"/>
</dbReference>
<organism evidence="6 7">
    <name type="scientific">Streptomyces pseudovenezuelae</name>
    <dbReference type="NCBI Taxonomy" id="67350"/>
    <lineage>
        <taxon>Bacteria</taxon>
        <taxon>Bacillati</taxon>
        <taxon>Actinomycetota</taxon>
        <taxon>Actinomycetes</taxon>
        <taxon>Kitasatosporales</taxon>
        <taxon>Streptomycetaceae</taxon>
        <taxon>Streptomyces</taxon>
        <taxon>Streptomyces aurantiacus group</taxon>
    </lineage>
</organism>